<keyword evidence="6" id="KW-1185">Reference proteome</keyword>
<dbReference type="Proteomes" id="UP000796880">
    <property type="component" value="Unassembled WGS sequence"/>
</dbReference>
<dbReference type="AlphaFoldDB" id="A0A8K0H193"/>
<dbReference type="PANTHER" id="PTHR47186:SF30">
    <property type="entry name" value="EF-HAND DOMAIN-CONTAINING PROTEIN"/>
    <property type="match status" value="1"/>
</dbReference>
<dbReference type="InterPro" id="IPR036388">
    <property type="entry name" value="WH-like_DNA-bd_sf"/>
</dbReference>
<proteinExistence type="predicted"/>
<dbReference type="EMBL" id="VOIH02000006">
    <property type="protein sequence ID" value="KAF3443834.1"/>
    <property type="molecule type" value="Genomic_DNA"/>
</dbReference>
<evidence type="ECO:0000259" key="3">
    <source>
        <dbReference type="Pfam" id="PF23559"/>
    </source>
</evidence>
<protein>
    <submittedName>
        <fullName evidence="5">Uncharacterized protein</fullName>
    </submittedName>
</protein>
<dbReference type="Gene3D" id="1.10.10.10">
    <property type="entry name" value="Winged helix-like DNA-binding domain superfamily/Winged helix DNA-binding domain"/>
    <property type="match status" value="1"/>
</dbReference>
<gene>
    <name evidence="5" type="ORF">FNV43_RR13524</name>
</gene>
<dbReference type="Pfam" id="PF23598">
    <property type="entry name" value="LRR_14"/>
    <property type="match status" value="1"/>
</dbReference>
<dbReference type="InterPro" id="IPR055414">
    <property type="entry name" value="LRR_R13L4/SHOC2-like"/>
</dbReference>
<dbReference type="Pfam" id="PF23559">
    <property type="entry name" value="WHD_DRP"/>
    <property type="match status" value="1"/>
</dbReference>
<dbReference type="Gene3D" id="3.80.10.10">
    <property type="entry name" value="Ribonuclease Inhibitor"/>
    <property type="match status" value="2"/>
</dbReference>
<accession>A0A8K0H193</accession>
<keyword evidence="2" id="KW-0611">Plant defense</keyword>
<feature type="domain" description="Disease resistance R13L4/SHOC-2-like LRR" evidence="4">
    <location>
        <begin position="206"/>
        <end position="460"/>
    </location>
</feature>
<dbReference type="OrthoDB" id="5279713at2759"/>
<feature type="domain" description="Disease resistance protein winged helix" evidence="3">
    <location>
        <begin position="52"/>
        <end position="121"/>
    </location>
</feature>
<reference evidence="5" key="1">
    <citation type="submission" date="2020-03" db="EMBL/GenBank/DDBJ databases">
        <title>A high-quality chromosome-level genome assembly of a woody plant with both climbing and erect habits, Rhamnella rubrinervis.</title>
        <authorList>
            <person name="Lu Z."/>
            <person name="Yang Y."/>
            <person name="Zhu X."/>
            <person name="Sun Y."/>
        </authorList>
    </citation>
    <scope>NUCLEOTIDE SEQUENCE</scope>
    <source>
        <strain evidence="5">BYM</strain>
        <tissue evidence="5">Leaf</tissue>
    </source>
</reference>
<evidence type="ECO:0000313" key="5">
    <source>
        <dbReference type="EMBL" id="KAF3443834.1"/>
    </source>
</evidence>
<dbReference type="InterPro" id="IPR032675">
    <property type="entry name" value="LRR_dom_sf"/>
</dbReference>
<dbReference type="InterPro" id="IPR058922">
    <property type="entry name" value="WHD_DRP"/>
</dbReference>
<dbReference type="FunFam" id="1.10.10.10:FF:000322">
    <property type="entry name" value="Probable disease resistance protein At1g63360"/>
    <property type="match status" value="1"/>
</dbReference>
<evidence type="ECO:0000256" key="1">
    <source>
        <dbReference type="ARBA" id="ARBA00022737"/>
    </source>
</evidence>
<dbReference type="SUPFAM" id="SSF52058">
    <property type="entry name" value="L domain-like"/>
    <property type="match status" value="1"/>
</dbReference>
<name>A0A8K0H193_9ROSA</name>
<evidence type="ECO:0000259" key="4">
    <source>
        <dbReference type="Pfam" id="PF23598"/>
    </source>
</evidence>
<sequence>MRFMETKRDWEEVLSNQIWESQDDKIKHFAPFLLSYYDLPPLEKRCFLYCSVFPKDYEFERDDLIQIWMSQGYLGSDENSENKGRSCFKNLTMQSFFQDFRKDHHGSIVACKMHDILHDLAQFLTENECITMRVDEGNTQPHIAENVRHLTLLFTPDRVEFPTSMLKNQGNLHSLFMLGLHWSAFVLGLHWPGNPLRLPHQTSRPLRYLRTLNMSKCGISWLPGQLIGQLRHLRYLNLSCNFELPELPDEICDLCNLQTLRLTHCHSLKRLPEGMGKLVNLRHLYTFHCENLKGLPKGIGRLTQLRTLDTVAIPENHHEEYLSIGDLEKMNHLQFESATQIMGCENLKSLSEVEKVAGLVRRGNAFELYLEFHLIYRTDEKVSKKDDEAMILEALQPHPSLKSLAISGYRGPNLSPKWITSLDNLTRLKFWGCQFFETFPPLGRLPSLEEVDITHNSELRKIGGESMGITAITSSTTTTTSSRISSDDDDVNVTRGGGVHQFISFPKLKQLQLSIMSRWEEWEGCETTTIMPCLQVLDISRCNSLKSLPQFLKETPLKHLRIHCCKILSESFRRSGKELAHVSHFPNIQIDCKNVKMDGIWMEDAFLDA</sequence>
<keyword evidence="1" id="KW-0677">Repeat</keyword>
<evidence type="ECO:0000256" key="2">
    <source>
        <dbReference type="ARBA" id="ARBA00022821"/>
    </source>
</evidence>
<evidence type="ECO:0000313" key="6">
    <source>
        <dbReference type="Proteomes" id="UP000796880"/>
    </source>
</evidence>
<dbReference type="PANTHER" id="PTHR47186">
    <property type="entry name" value="LEUCINE-RICH REPEAT-CONTAINING PROTEIN 57"/>
    <property type="match status" value="1"/>
</dbReference>
<dbReference type="GO" id="GO:0006952">
    <property type="term" value="P:defense response"/>
    <property type="evidence" value="ECO:0007669"/>
    <property type="project" value="UniProtKB-KW"/>
</dbReference>
<organism evidence="5 6">
    <name type="scientific">Rhamnella rubrinervis</name>
    <dbReference type="NCBI Taxonomy" id="2594499"/>
    <lineage>
        <taxon>Eukaryota</taxon>
        <taxon>Viridiplantae</taxon>
        <taxon>Streptophyta</taxon>
        <taxon>Embryophyta</taxon>
        <taxon>Tracheophyta</taxon>
        <taxon>Spermatophyta</taxon>
        <taxon>Magnoliopsida</taxon>
        <taxon>eudicotyledons</taxon>
        <taxon>Gunneridae</taxon>
        <taxon>Pentapetalae</taxon>
        <taxon>rosids</taxon>
        <taxon>fabids</taxon>
        <taxon>Rosales</taxon>
        <taxon>Rhamnaceae</taxon>
        <taxon>rhamnoid group</taxon>
        <taxon>Rhamneae</taxon>
        <taxon>Rhamnella</taxon>
    </lineage>
</organism>
<comment type="caution">
    <text evidence="5">The sequence shown here is derived from an EMBL/GenBank/DDBJ whole genome shotgun (WGS) entry which is preliminary data.</text>
</comment>